<organism evidence="2 3">
    <name type="scientific">Marine Group I thaumarchaeote SCGC AAA799-B03</name>
    <dbReference type="NCBI Taxonomy" id="1502289"/>
    <lineage>
        <taxon>Archaea</taxon>
        <taxon>Nitrososphaerota</taxon>
        <taxon>Marine Group I</taxon>
    </lineage>
</organism>
<comment type="caution">
    <text evidence="2">The sequence shown here is derived from an EMBL/GenBank/DDBJ whole genome shotgun (WGS) entry which is preliminary data.</text>
</comment>
<sequence length="158" mass="18343">MIRVFIIYGGSEGESIGRKLEIYFKSNGIKSFLASPTSPEILPSEKFEERIDYELKNANFVIIVVTESINSSEPAKNEIHRVLNELKYPYIPFVKEDSTIPSNLQDRWNVSFSDGNIDEKMIEIELKMWRYYDRIPTLETSVKSENDEITAKKYTGFK</sequence>
<dbReference type="PATRIC" id="fig|1502289.3.peg.878"/>
<keyword evidence="3" id="KW-1185">Reference proteome</keyword>
<name>A0A087S6Y3_9ARCH</name>
<dbReference type="InterPro" id="IPR000157">
    <property type="entry name" value="TIR_dom"/>
</dbReference>
<dbReference type="EMBL" id="JOTA01000019">
    <property type="protein sequence ID" value="KFM21487.1"/>
    <property type="molecule type" value="Genomic_DNA"/>
</dbReference>
<dbReference type="SUPFAM" id="SSF52200">
    <property type="entry name" value="Toll/Interleukin receptor TIR domain"/>
    <property type="match status" value="1"/>
</dbReference>
<dbReference type="GO" id="GO:0007165">
    <property type="term" value="P:signal transduction"/>
    <property type="evidence" value="ECO:0007669"/>
    <property type="project" value="InterPro"/>
</dbReference>
<evidence type="ECO:0000313" key="2">
    <source>
        <dbReference type="EMBL" id="KFM21487.1"/>
    </source>
</evidence>
<accession>A0A087S6Y3</accession>
<evidence type="ECO:0000259" key="1">
    <source>
        <dbReference type="Pfam" id="PF13676"/>
    </source>
</evidence>
<feature type="domain" description="TIR" evidence="1">
    <location>
        <begin position="4"/>
        <end position="118"/>
    </location>
</feature>
<proteinExistence type="predicted"/>
<dbReference type="Pfam" id="PF13676">
    <property type="entry name" value="TIR_2"/>
    <property type="match status" value="1"/>
</dbReference>
<dbReference type="AlphaFoldDB" id="A0A087S6Y3"/>
<evidence type="ECO:0000313" key="3">
    <source>
        <dbReference type="Proteomes" id="UP000029384"/>
    </source>
</evidence>
<protein>
    <submittedName>
        <fullName evidence="2">TIR domain protein</fullName>
    </submittedName>
</protein>
<dbReference type="Gene3D" id="3.40.50.10140">
    <property type="entry name" value="Toll/interleukin-1 receptor homology (TIR) domain"/>
    <property type="match status" value="1"/>
</dbReference>
<dbReference type="InterPro" id="IPR035897">
    <property type="entry name" value="Toll_tir_struct_dom_sf"/>
</dbReference>
<gene>
    <name evidence="2" type="ORF">AAA799B03_00958</name>
</gene>
<dbReference type="Proteomes" id="UP000029384">
    <property type="component" value="Unassembled WGS sequence"/>
</dbReference>
<reference evidence="2 3" key="1">
    <citation type="submission" date="2014-06" db="EMBL/GenBank/DDBJ databases">
        <authorList>
            <person name="Ngugi D.K."/>
            <person name="Blom J."/>
            <person name="Alam I."/>
            <person name="Rashid M."/>
            <person name="Baalawi W."/>
            <person name="Zhang G."/>
            <person name="Hikmawan T."/>
            <person name="Guan Y."/>
            <person name="Antunes A."/>
            <person name="Siam R."/>
            <person name="El-Dorry H."/>
            <person name="Bajic V."/>
            <person name="Stingl U."/>
        </authorList>
    </citation>
    <scope>NUCLEOTIDE SEQUENCE [LARGE SCALE GENOMIC DNA]</scope>
    <source>
        <strain evidence="2">SCGC AAA799-B03</strain>
    </source>
</reference>